<protein>
    <submittedName>
        <fullName evidence="2">GGDEF domain-containing protein</fullName>
    </submittedName>
</protein>
<dbReference type="NCBIfam" id="TIGR00254">
    <property type="entry name" value="GGDEF"/>
    <property type="match status" value="1"/>
</dbReference>
<dbReference type="Pfam" id="PF00990">
    <property type="entry name" value="GGDEF"/>
    <property type="match status" value="1"/>
</dbReference>
<gene>
    <name evidence="2" type="ORF">IAC76_00355</name>
</gene>
<comment type="caution">
    <text evidence="2">The sequence shown here is derived from an EMBL/GenBank/DDBJ whole genome shotgun (WGS) entry which is preliminary data.</text>
</comment>
<dbReference type="InterPro" id="IPR050469">
    <property type="entry name" value="Diguanylate_Cyclase"/>
</dbReference>
<dbReference type="PANTHER" id="PTHR45138:SF9">
    <property type="entry name" value="DIGUANYLATE CYCLASE DGCM-RELATED"/>
    <property type="match status" value="1"/>
</dbReference>
<dbReference type="Gene3D" id="3.30.70.270">
    <property type="match status" value="1"/>
</dbReference>
<evidence type="ECO:0000259" key="1">
    <source>
        <dbReference type="PROSITE" id="PS50887"/>
    </source>
</evidence>
<dbReference type="GO" id="GO:1902201">
    <property type="term" value="P:negative regulation of bacterial-type flagellum-dependent cell motility"/>
    <property type="evidence" value="ECO:0007669"/>
    <property type="project" value="TreeGrafter"/>
</dbReference>
<proteinExistence type="predicted"/>
<evidence type="ECO:0000313" key="3">
    <source>
        <dbReference type="Proteomes" id="UP000823632"/>
    </source>
</evidence>
<dbReference type="InterPro" id="IPR043128">
    <property type="entry name" value="Rev_trsase/Diguanyl_cyclase"/>
</dbReference>
<dbReference type="FunFam" id="3.30.70.270:FF:000001">
    <property type="entry name" value="Diguanylate cyclase domain protein"/>
    <property type="match status" value="1"/>
</dbReference>
<dbReference type="Proteomes" id="UP000823632">
    <property type="component" value="Unassembled WGS sequence"/>
</dbReference>
<dbReference type="EMBL" id="JADIND010000008">
    <property type="protein sequence ID" value="MBO8429812.1"/>
    <property type="molecule type" value="Genomic_DNA"/>
</dbReference>
<dbReference type="SMART" id="SM00267">
    <property type="entry name" value="GGDEF"/>
    <property type="match status" value="1"/>
</dbReference>
<dbReference type="CDD" id="cd01949">
    <property type="entry name" value="GGDEF"/>
    <property type="match status" value="1"/>
</dbReference>
<sequence length="290" mass="33577">MKNIIVYTSKKESSLADVLAGIDESNVRIEDAEKLKDYEMLNPSLIVIEDVPNLKDVLMTTKFKSPVLFIGEPFKGTIVRAVTYDLIKTPVDNNELLIRTKSLLKIKELRDKLLQVSTTDELTGLHNRKYLHERLEQEMSRAKRYGTKLSCLLFDLDFFKVVNDIYGYDWGDVLLRSIADKLKQLIRKEDILTRYGDEEFLLILPNTSEENAYLFAERFRRDIEKMEFIPAGEEERHPITISGGISTYPCLENMDEDVNTIIRYAEHALYNAKKRGKNKIVQFSQINLGE</sequence>
<dbReference type="PROSITE" id="PS50887">
    <property type="entry name" value="GGDEF"/>
    <property type="match status" value="1"/>
</dbReference>
<evidence type="ECO:0000313" key="2">
    <source>
        <dbReference type="EMBL" id="MBO8429812.1"/>
    </source>
</evidence>
<dbReference type="GO" id="GO:0005886">
    <property type="term" value="C:plasma membrane"/>
    <property type="evidence" value="ECO:0007669"/>
    <property type="project" value="TreeGrafter"/>
</dbReference>
<dbReference type="AlphaFoldDB" id="A0A9D9DL07"/>
<reference evidence="2" key="1">
    <citation type="submission" date="2020-10" db="EMBL/GenBank/DDBJ databases">
        <authorList>
            <person name="Gilroy R."/>
        </authorList>
    </citation>
    <scope>NUCLEOTIDE SEQUENCE</scope>
    <source>
        <strain evidence="2">10192</strain>
    </source>
</reference>
<reference evidence="2" key="2">
    <citation type="journal article" date="2021" name="PeerJ">
        <title>Extensive microbial diversity within the chicken gut microbiome revealed by metagenomics and culture.</title>
        <authorList>
            <person name="Gilroy R."/>
            <person name="Ravi A."/>
            <person name="Getino M."/>
            <person name="Pursley I."/>
            <person name="Horton D.L."/>
            <person name="Alikhan N.F."/>
            <person name="Baker D."/>
            <person name="Gharbi K."/>
            <person name="Hall N."/>
            <person name="Watson M."/>
            <person name="Adriaenssens E.M."/>
            <person name="Foster-Nyarko E."/>
            <person name="Jarju S."/>
            <person name="Secka A."/>
            <person name="Antonio M."/>
            <person name="Oren A."/>
            <person name="Chaudhuri R.R."/>
            <person name="La Ragione R."/>
            <person name="Hildebrand F."/>
            <person name="Pallen M.J."/>
        </authorList>
    </citation>
    <scope>NUCLEOTIDE SEQUENCE</scope>
    <source>
        <strain evidence="2">10192</strain>
    </source>
</reference>
<name>A0A9D9DL07_9BACT</name>
<dbReference type="SUPFAM" id="SSF55073">
    <property type="entry name" value="Nucleotide cyclase"/>
    <property type="match status" value="1"/>
</dbReference>
<dbReference type="GO" id="GO:0043709">
    <property type="term" value="P:cell adhesion involved in single-species biofilm formation"/>
    <property type="evidence" value="ECO:0007669"/>
    <property type="project" value="TreeGrafter"/>
</dbReference>
<accession>A0A9D9DL07</accession>
<dbReference type="GO" id="GO:0052621">
    <property type="term" value="F:diguanylate cyclase activity"/>
    <property type="evidence" value="ECO:0007669"/>
    <property type="project" value="TreeGrafter"/>
</dbReference>
<dbReference type="PANTHER" id="PTHR45138">
    <property type="entry name" value="REGULATORY COMPONENTS OF SENSORY TRANSDUCTION SYSTEM"/>
    <property type="match status" value="1"/>
</dbReference>
<feature type="domain" description="GGDEF" evidence="1">
    <location>
        <begin position="147"/>
        <end position="285"/>
    </location>
</feature>
<dbReference type="InterPro" id="IPR029787">
    <property type="entry name" value="Nucleotide_cyclase"/>
</dbReference>
<organism evidence="2 3">
    <name type="scientific">Candidatus Scatousia excrementipullorum</name>
    <dbReference type="NCBI Taxonomy" id="2840936"/>
    <lineage>
        <taxon>Bacteria</taxon>
        <taxon>Candidatus Scatousia</taxon>
    </lineage>
</organism>
<dbReference type="InterPro" id="IPR000160">
    <property type="entry name" value="GGDEF_dom"/>
</dbReference>